<proteinExistence type="predicted"/>
<evidence type="ECO:0000313" key="1">
    <source>
        <dbReference type="EMBL" id="SGY97512.1"/>
    </source>
</evidence>
<protein>
    <submittedName>
        <fullName evidence="1">BQ5605_C035g11409 protein</fullName>
    </submittedName>
</protein>
<evidence type="ECO:0000313" key="2">
    <source>
        <dbReference type="Proteomes" id="UP000249464"/>
    </source>
</evidence>
<organism evidence="1 2">
    <name type="scientific">Microbotryum silenes-dioicae</name>
    <dbReference type="NCBI Taxonomy" id="796604"/>
    <lineage>
        <taxon>Eukaryota</taxon>
        <taxon>Fungi</taxon>
        <taxon>Dikarya</taxon>
        <taxon>Basidiomycota</taxon>
        <taxon>Pucciniomycotina</taxon>
        <taxon>Microbotryomycetes</taxon>
        <taxon>Microbotryales</taxon>
        <taxon>Microbotryaceae</taxon>
        <taxon>Microbotryum</taxon>
    </lineage>
</organism>
<dbReference type="AlphaFoldDB" id="A0A2X0MFZ4"/>
<reference evidence="1 2" key="1">
    <citation type="submission" date="2016-11" db="EMBL/GenBank/DDBJ databases">
        <authorList>
            <person name="Jaros S."/>
            <person name="Januszkiewicz K."/>
            <person name="Wedrychowicz H."/>
        </authorList>
    </citation>
    <scope>NUCLEOTIDE SEQUENCE [LARGE SCALE GENOMIC DNA]</scope>
</reference>
<name>A0A2X0MFZ4_9BASI</name>
<dbReference type="EMBL" id="FQNC01000064">
    <property type="protein sequence ID" value="SGY97512.1"/>
    <property type="molecule type" value="Genomic_DNA"/>
</dbReference>
<sequence>MSISPSSRVLVVPPDAESLDSISELGLTIGSRSCQHGERVHDQVLIATARLVQRQPSCKAGVEQLQILCQPHKLQGYPLRRSKAT</sequence>
<gene>
    <name evidence="1" type="primary">BQ5605_C035g11409</name>
    <name evidence="1" type="ORF">BQ5605_C035G11409</name>
</gene>
<dbReference type="Proteomes" id="UP000249464">
    <property type="component" value="Unassembled WGS sequence"/>
</dbReference>
<keyword evidence="2" id="KW-1185">Reference proteome</keyword>
<accession>A0A2X0MFZ4</accession>